<dbReference type="Gene3D" id="2.60.120.560">
    <property type="entry name" value="Exo-inulinase, domain 1"/>
    <property type="match status" value="1"/>
</dbReference>
<feature type="chain" id="PRO_5046370329" evidence="1">
    <location>
        <begin position="24"/>
        <end position="236"/>
    </location>
</feature>
<protein>
    <submittedName>
        <fullName evidence="3">DUF1080 domain-containing protein</fullName>
    </submittedName>
</protein>
<dbReference type="InterPro" id="IPR010496">
    <property type="entry name" value="AL/BT2_dom"/>
</dbReference>
<dbReference type="EMBL" id="CP139558">
    <property type="protein sequence ID" value="WPU93214.1"/>
    <property type="molecule type" value="Genomic_DNA"/>
</dbReference>
<feature type="signal peptide" evidence="1">
    <location>
        <begin position="1"/>
        <end position="23"/>
    </location>
</feature>
<dbReference type="Pfam" id="PF06439">
    <property type="entry name" value="3keto-disac_hyd"/>
    <property type="match status" value="1"/>
</dbReference>
<name>A0ABZ0TNB7_9SPHI</name>
<proteinExistence type="predicted"/>
<evidence type="ECO:0000259" key="2">
    <source>
        <dbReference type="Pfam" id="PF06439"/>
    </source>
</evidence>
<keyword evidence="1" id="KW-0732">Signal</keyword>
<feature type="domain" description="3-keto-alpha-glucoside-1,2-lyase/3-keto-2-hydroxy-glucal hydratase" evidence="2">
    <location>
        <begin position="36"/>
        <end position="234"/>
    </location>
</feature>
<dbReference type="RefSeq" id="WP_321562364.1">
    <property type="nucleotide sequence ID" value="NZ_CP139558.1"/>
</dbReference>
<reference evidence="3 4" key="1">
    <citation type="submission" date="2023-11" db="EMBL/GenBank/DDBJ databases">
        <title>Analysis of the Genomes of Mucilaginibacter gossypii cycad 4 and M. sabulilitoris SNA2: microbes with the potential for plant growth promotion.</title>
        <authorList>
            <person name="Hirsch A.M."/>
            <person name="Humm E."/>
            <person name="Rubbi M."/>
            <person name="Del Vecchio G."/>
            <person name="Ha S.M."/>
            <person name="Pellegrini M."/>
            <person name="Gunsalus R.P."/>
        </authorList>
    </citation>
    <scope>NUCLEOTIDE SEQUENCE [LARGE SCALE GENOMIC DNA]</scope>
    <source>
        <strain evidence="3 4">SNA2</strain>
    </source>
</reference>
<evidence type="ECO:0000313" key="3">
    <source>
        <dbReference type="EMBL" id="WPU93214.1"/>
    </source>
</evidence>
<evidence type="ECO:0000256" key="1">
    <source>
        <dbReference type="SAM" id="SignalP"/>
    </source>
</evidence>
<accession>A0ABZ0TNB7</accession>
<evidence type="ECO:0000313" key="4">
    <source>
        <dbReference type="Proteomes" id="UP001324380"/>
    </source>
</evidence>
<sequence length="236" mass="26542">MNMKKCALFVAMGLFCSVISVKAQLPSLTKKEIKNGWTLLFDGKTFDGWQKANGTPFTGKGWKIENGVISVNPADGRGGDIVTTKEFSDFEFSIDFKLEKGTNSGIKCFLIKNTSLGCEYQIIDDAHHPDAKLGINGDRRLAALYDIMPPDTTAKKVKPLGEWNNIRIISKGKHVEHWLNGKKVLEYERGSDDFKKHIAESKFKNEKGFAEATQSPILLQEHEDVIHFRNIKIRVL</sequence>
<gene>
    <name evidence="3" type="ORF">SNE25_28240</name>
</gene>
<organism evidence="3 4">
    <name type="scientific">Mucilaginibacter sabulilitoris</name>
    <dbReference type="NCBI Taxonomy" id="1173583"/>
    <lineage>
        <taxon>Bacteria</taxon>
        <taxon>Pseudomonadati</taxon>
        <taxon>Bacteroidota</taxon>
        <taxon>Sphingobacteriia</taxon>
        <taxon>Sphingobacteriales</taxon>
        <taxon>Sphingobacteriaceae</taxon>
        <taxon>Mucilaginibacter</taxon>
    </lineage>
</organism>
<dbReference type="Proteomes" id="UP001324380">
    <property type="component" value="Chromosome"/>
</dbReference>
<keyword evidence="4" id="KW-1185">Reference proteome</keyword>